<reference evidence="1" key="1">
    <citation type="submission" date="2020-02" db="EMBL/GenBank/DDBJ databases">
        <authorList>
            <person name="Palmer J.M."/>
        </authorList>
    </citation>
    <scope>NUCLEOTIDE SEQUENCE</scope>
    <source>
        <strain evidence="1">EPUS1.4</strain>
        <tissue evidence="1">Thallus</tissue>
    </source>
</reference>
<evidence type="ECO:0000313" key="2">
    <source>
        <dbReference type="Proteomes" id="UP000606974"/>
    </source>
</evidence>
<dbReference type="EMBL" id="JAACFV010000170">
    <property type="protein sequence ID" value="KAF7503596.1"/>
    <property type="molecule type" value="Genomic_DNA"/>
</dbReference>
<sequence>MASNQYEEIEDRIDAALASIDAEKKPNIAALARKFEVPESRLRAFFHGRGNKYNSGGANKRLSEA</sequence>
<dbReference type="OrthoDB" id="4324149at2759"/>
<organism evidence="1 2">
    <name type="scientific">Endocarpon pusillum</name>
    <dbReference type="NCBI Taxonomy" id="364733"/>
    <lineage>
        <taxon>Eukaryota</taxon>
        <taxon>Fungi</taxon>
        <taxon>Dikarya</taxon>
        <taxon>Ascomycota</taxon>
        <taxon>Pezizomycotina</taxon>
        <taxon>Eurotiomycetes</taxon>
        <taxon>Chaetothyriomycetidae</taxon>
        <taxon>Verrucariales</taxon>
        <taxon>Verrucariaceae</taxon>
        <taxon>Endocarpon</taxon>
    </lineage>
</organism>
<name>A0A8H7AAN0_9EURO</name>
<evidence type="ECO:0000313" key="1">
    <source>
        <dbReference type="EMBL" id="KAF7503596.1"/>
    </source>
</evidence>
<proteinExistence type="predicted"/>
<protein>
    <submittedName>
        <fullName evidence="1">Uncharacterized protein</fullName>
    </submittedName>
</protein>
<comment type="caution">
    <text evidence="1">The sequence shown here is derived from an EMBL/GenBank/DDBJ whole genome shotgun (WGS) entry which is preliminary data.</text>
</comment>
<keyword evidence="2" id="KW-1185">Reference proteome</keyword>
<accession>A0A8H7AAN0</accession>
<dbReference type="Proteomes" id="UP000606974">
    <property type="component" value="Unassembled WGS sequence"/>
</dbReference>
<gene>
    <name evidence="1" type="ORF">GJ744_003579</name>
</gene>
<dbReference type="AlphaFoldDB" id="A0A8H7AAN0"/>